<evidence type="ECO:0000256" key="1">
    <source>
        <dbReference type="SAM" id="MobiDB-lite"/>
    </source>
</evidence>
<organism evidence="2 3">
    <name type="scientific">Popillia japonica</name>
    <name type="common">Japanese beetle</name>
    <dbReference type="NCBI Taxonomy" id="7064"/>
    <lineage>
        <taxon>Eukaryota</taxon>
        <taxon>Metazoa</taxon>
        <taxon>Ecdysozoa</taxon>
        <taxon>Arthropoda</taxon>
        <taxon>Hexapoda</taxon>
        <taxon>Insecta</taxon>
        <taxon>Pterygota</taxon>
        <taxon>Neoptera</taxon>
        <taxon>Endopterygota</taxon>
        <taxon>Coleoptera</taxon>
        <taxon>Polyphaga</taxon>
        <taxon>Scarabaeiformia</taxon>
        <taxon>Scarabaeidae</taxon>
        <taxon>Rutelinae</taxon>
        <taxon>Popillia</taxon>
    </lineage>
</organism>
<proteinExistence type="predicted"/>
<feature type="compositionally biased region" description="Low complexity" evidence="1">
    <location>
        <begin position="75"/>
        <end position="87"/>
    </location>
</feature>
<feature type="compositionally biased region" description="Polar residues" evidence="1">
    <location>
        <begin position="29"/>
        <end position="51"/>
    </location>
</feature>
<dbReference type="Proteomes" id="UP001458880">
    <property type="component" value="Unassembled WGS sequence"/>
</dbReference>
<reference evidence="2 3" key="1">
    <citation type="journal article" date="2024" name="BMC Genomics">
        <title>De novo assembly and annotation of Popillia japonica's genome with initial clues to its potential as an invasive pest.</title>
        <authorList>
            <person name="Cucini C."/>
            <person name="Boschi S."/>
            <person name="Funari R."/>
            <person name="Cardaioli E."/>
            <person name="Iannotti N."/>
            <person name="Marturano G."/>
            <person name="Paoli F."/>
            <person name="Bruttini M."/>
            <person name="Carapelli A."/>
            <person name="Frati F."/>
            <person name="Nardi F."/>
        </authorList>
    </citation>
    <scope>NUCLEOTIDE SEQUENCE [LARGE SCALE GENOMIC DNA]</scope>
    <source>
        <strain evidence="2">DMR45628</strain>
    </source>
</reference>
<evidence type="ECO:0000313" key="2">
    <source>
        <dbReference type="EMBL" id="KAK9696075.1"/>
    </source>
</evidence>
<gene>
    <name evidence="2" type="ORF">QE152_g32140</name>
</gene>
<feature type="region of interest" description="Disordered" evidence="1">
    <location>
        <begin position="1"/>
        <end position="171"/>
    </location>
</feature>
<feature type="compositionally biased region" description="Polar residues" evidence="1">
    <location>
        <begin position="113"/>
        <end position="125"/>
    </location>
</feature>
<feature type="compositionally biased region" description="Polar residues" evidence="1">
    <location>
        <begin position="137"/>
        <end position="152"/>
    </location>
</feature>
<evidence type="ECO:0000313" key="3">
    <source>
        <dbReference type="Proteomes" id="UP001458880"/>
    </source>
</evidence>
<dbReference type="EMBL" id="JASPKY010000462">
    <property type="protein sequence ID" value="KAK9696075.1"/>
    <property type="molecule type" value="Genomic_DNA"/>
</dbReference>
<name>A0AAW1J040_POPJA</name>
<comment type="caution">
    <text evidence="2">The sequence shown here is derived from an EMBL/GenBank/DDBJ whole genome shotgun (WGS) entry which is preliminary data.</text>
</comment>
<protein>
    <submittedName>
        <fullName evidence="2">Uncharacterized protein</fullName>
    </submittedName>
</protein>
<dbReference type="AlphaFoldDB" id="A0AAW1J040"/>
<keyword evidence="3" id="KW-1185">Reference proteome</keyword>
<sequence length="171" mass="18654">MHHHRDRQSPGRTTPSEPSHGRDHRSTRHTISGSTGYHQVSQSNPDQTQPWNGAPQCPPHDQRINMAPPGEPIHAADGATCTTTGTDKAQDAQPRPNQAMEWITAVPAKRSADQQGSPGRTTPSEPSHGRDHRSTRHTISGSTGYHQVSQSRRSPEALDPTFAQCIVTRSV</sequence>
<accession>A0AAW1J040</accession>